<dbReference type="OrthoDB" id="3647at2759"/>
<evidence type="ECO:0000256" key="2">
    <source>
        <dbReference type="ARBA" id="ARBA00022679"/>
    </source>
</evidence>
<evidence type="ECO:0000259" key="3">
    <source>
        <dbReference type="Pfam" id="PF13649"/>
    </source>
</evidence>
<sequence>MAQYDSLASSYDILDRLPYRAMEVHNVRLAMEPLLRPNMAVLELACGTGFYSSRLLDWGVDSLTAMDISPAMLAAAAARVPAHVQAGRARFVEGDGTKPQSFAPDGSPGCFDLAVGAWFLNYAHCKSELVSMFQSISLNLTSDGLFVGVVPHPTNHLGPRAAAHGKEPLNKMWPRNEYTEELESGDGWWLRVFLNDEGVDFRTCHMKRQVYEEAARLGGMKGKLEWRHEMLLGDEWARGYNLTRHEWEVREANPHLGILVVWKA</sequence>
<reference evidence="4" key="1">
    <citation type="submission" date="2021-09" db="EMBL/GenBank/DDBJ databases">
        <title>A high-quality genome of the endoparasitic fungus Hirsutella rhossiliensis with a comparison of Hirsutella genomes reveals transposable elements contributing to genome size variation.</title>
        <authorList>
            <person name="Lin R."/>
            <person name="Jiao Y."/>
            <person name="Sun X."/>
            <person name="Ling J."/>
            <person name="Xie B."/>
            <person name="Cheng X."/>
        </authorList>
    </citation>
    <scope>NUCLEOTIDE SEQUENCE</scope>
    <source>
        <strain evidence="4">HR02</strain>
    </source>
</reference>
<gene>
    <name evidence="4" type="ORF">HRG_01014</name>
</gene>
<dbReference type="InterPro" id="IPR029063">
    <property type="entry name" value="SAM-dependent_MTases_sf"/>
</dbReference>
<dbReference type="EMBL" id="JAIZPD010000001">
    <property type="protein sequence ID" value="KAH0968372.1"/>
    <property type="molecule type" value="Genomic_DNA"/>
</dbReference>
<proteinExistence type="predicted"/>
<dbReference type="PANTHER" id="PTHR43861">
    <property type="entry name" value="TRANS-ACONITATE 2-METHYLTRANSFERASE-RELATED"/>
    <property type="match status" value="1"/>
</dbReference>
<dbReference type="Gene3D" id="3.40.50.150">
    <property type="entry name" value="Vaccinia Virus protein VP39"/>
    <property type="match status" value="1"/>
</dbReference>
<keyword evidence="2" id="KW-0808">Transferase</keyword>
<keyword evidence="1 4" id="KW-0489">Methyltransferase</keyword>
<dbReference type="Pfam" id="PF13649">
    <property type="entry name" value="Methyltransf_25"/>
    <property type="match status" value="1"/>
</dbReference>
<dbReference type="CDD" id="cd02440">
    <property type="entry name" value="AdoMet_MTases"/>
    <property type="match status" value="1"/>
</dbReference>
<dbReference type="Proteomes" id="UP000824596">
    <property type="component" value="Unassembled WGS sequence"/>
</dbReference>
<evidence type="ECO:0000256" key="1">
    <source>
        <dbReference type="ARBA" id="ARBA00022603"/>
    </source>
</evidence>
<evidence type="ECO:0000313" key="5">
    <source>
        <dbReference type="Proteomes" id="UP000824596"/>
    </source>
</evidence>
<comment type="caution">
    <text evidence="4">The sequence shown here is derived from an EMBL/GenBank/DDBJ whole genome shotgun (WGS) entry which is preliminary data.</text>
</comment>
<dbReference type="SUPFAM" id="SSF53335">
    <property type="entry name" value="S-adenosyl-L-methionine-dependent methyltransferases"/>
    <property type="match status" value="1"/>
</dbReference>
<dbReference type="InterPro" id="IPR041698">
    <property type="entry name" value="Methyltransf_25"/>
</dbReference>
<dbReference type="AlphaFoldDB" id="A0A9P8N7F5"/>
<name>A0A9P8N7F5_9HYPO</name>
<keyword evidence="5" id="KW-1185">Reference proteome</keyword>
<dbReference type="RefSeq" id="XP_044725885.1">
    <property type="nucleotide sequence ID" value="XM_044859485.1"/>
</dbReference>
<dbReference type="GO" id="GO:0008168">
    <property type="term" value="F:methyltransferase activity"/>
    <property type="evidence" value="ECO:0007669"/>
    <property type="project" value="UniProtKB-KW"/>
</dbReference>
<dbReference type="GeneID" id="68350143"/>
<dbReference type="PANTHER" id="PTHR43861:SF1">
    <property type="entry name" value="TRANS-ACONITATE 2-METHYLTRANSFERASE"/>
    <property type="match status" value="1"/>
</dbReference>
<dbReference type="GO" id="GO:0032259">
    <property type="term" value="P:methylation"/>
    <property type="evidence" value="ECO:0007669"/>
    <property type="project" value="UniProtKB-KW"/>
</dbReference>
<feature type="domain" description="Methyltransferase" evidence="3">
    <location>
        <begin position="41"/>
        <end position="144"/>
    </location>
</feature>
<organism evidence="4 5">
    <name type="scientific">Hirsutella rhossiliensis</name>
    <dbReference type="NCBI Taxonomy" id="111463"/>
    <lineage>
        <taxon>Eukaryota</taxon>
        <taxon>Fungi</taxon>
        <taxon>Dikarya</taxon>
        <taxon>Ascomycota</taxon>
        <taxon>Pezizomycotina</taxon>
        <taxon>Sordariomycetes</taxon>
        <taxon>Hypocreomycetidae</taxon>
        <taxon>Hypocreales</taxon>
        <taxon>Ophiocordycipitaceae</taxon>
        <taxon>Hirsutella</taxon>
    </lineage>
</organism>
<protein>
    <submittedName>
        <fullName evidence="4">Methyltransferase domain-containing protein</fullName>
    </submittedName>
</protein>
<evidence type="ECO:0000313" key="4">
    <source>
        <dbReference type="EMBL" id="KAH0968372.1"/>
    </source>
</evidence>
<accession>A0A9P8N7F5</accession>